<keyword evidence="1" id="KW-0472">Membrane</keyword>
<gene>
    <name evidence="3" type="ORF">K469DRAFT_685399</name>
</gene>
<dbReference type="Pfam" id="PF00501">
    <property type="entry name" value="AMP-binding"/>
    <property type="match status" value="1"/>
</dbReference>
<feature type="domain" description="AMP-dependent synthetase/ligase" evidence="2">
    <location>
        <begin position="25"/>
        <end position="128"/>
    </location>
</feature>
<dbReference type="InterPro" id="IPR042099">
    <property type="entry name" value="ANL_N_sf"/>
</dbReference>
<dbReference type="SUPFAM" id="SSF56801">
    <property type="entry name" value="Acetyl-CoA synthetase-like"/>
    <property type="match status" value="1"/>
</dbReference>
<reference evidence="3" key="1">
    <citation type="journal article" date="2020" name="Stud. Mycol.">
        <title>101 Dothideomycetes genomes: a test case for predicting lifestyles and emergence of pathogens.</title>
        <authorList>
            <person name="Haridas S."/>
            <person name="Albert R."/>
            <person name="Binder M."/>
            <person name="Bloem J."/>
            <person name="Labutti K."/>
            <person name="Salamov A."/>
            <person name="Andreopoulos B."/>
            <person name="Baker S."/>
            <person name="Barry K."/>
            <person name="Bills G."/>
            <person name="Bluhm B."/>
            <person name="Cannon C."/>
            <person name="Castanera R."/>
            <person name="Culley D."/>
            <person name="Daum C."/>
            <person name="Ezra D."/>
            <person name="Gonzalez J."/>
            <person name="Henrissat B."/>
            <person name="Kuo A."/>
            <person name="Liang C."/>
            <person name="Lipzen A."/>
            <person name="Lutzoni F."/>
            <person name="Magnuson J."/>
            <person name="Mondo S."/>
            <person name="Nolan M."/>
            <person name="Ohm R."/>
            <person name="Pangilinan J."/>
            <person name="Park H.-J."/>
            <person name="Ramirez L."/>
            <person name="Alfaro M."/>
            <person name="Sun H."/>
            <person name="Tritt A."/>
            <person name="Yoshinaga Y."/>
            <person name="Zwiers L.-H."/>
            <person name="Turgeon B."/>
            <person name="Goodwin S."/>
            <person name="Spatafora J."/>
            <person name="Crous P."/>
            <person name="Grigoriev I."/>
        </authorList>
    </citation>
    <scope>NUCLEOTIDE SEQUENCE</scope>
    <source>
        <strain evidence="3">CBS 207.26</strain>
    </source>
</reference>
<dbReference type="Proteomes" id="UP000800200">
    <property type="component" value="Unassembled WGS sequence"/>
</dbReference>
<dbReference type="EMBL" id="ML994770">
    <property type="protein sequence ID" value="KAF2174800.1"/>
    <property type="molecule type" value="Genomic_DNA"/>
</dbReference>
<proteinExistence type="predicted"/>
<evidence type="ECO:0000256" key="1">
    <source>
        <dbReference type="SAM" id="Phobius"/>
    </source>
</evidence>
<protein>
    <recommendedName>
        <fullName evidence="2">AMP-dependent synthetase/ligase domain-containing protein</fullName>
    </recommendedName>
</protein>
<dbReference type="InterPro" id="IPR000873">
    <property type="entry name" value="AMP-dep_synth/lig_dom"/>
</dbReference>
<evidence type="ECO:0000313" key="3">
    <source>
        <dbReference type="EMBL" id="KAF2174800.1"/>
    </source>
</evidence>
<keyword evidence="1" id="KW-1133">Transmembrane helix</keyword>
<accession>A0A6A6DA22</accession>
<evidence type="ECO:0000313" key="4">
    <source>
        <dbReference type="Proteomes" id="UP000800200"/>
    </source>
</evidence>
<name>A0A6A6DA22_9PEZI</name>
<feature type="transmembrane region" description="Helical" evidence="1">
    <location>
        <begin position="61"/>
        <end position="81"/>
    </location>
</feature>
<organism evidence="3 4">
    <name type="scientific">Zopfia rhizophila CBS 207.26</name>
    <dbReference type="NCBI Taxonomy" id="1314779"/>
    <lineage>
        <taxon>Eukaryota</taxon>
        <taxon>Fungi</taxon>
        <taxon>Dikarya</taxon>
        <taxon>Ascomycota</taxon>
        <taxon>Pezizomycotina</taxon>
        <taxon>Dothideomycetes</taxon>
        <taxon>Dothideomycetes incertae sedis</taxon>
        <taxon>Zopfiaceae</taxon>
        <taxon>Zopfia</taxon>
    </lineage>
</organism>
<feature type="transmembrane region" description="Helical" evidence="1">
    <location>
        <begin position="146"/>
        <end position="168"/>
    </location>
</feature>
<evidence type="ECO:0000259" key="2">
    <source>
        <dbReference type="Pfam" id="PF00501"/>
    </source>
</evidence>
<dbReference type="Gene3D" id="3.40.50.12780">
    <property type="entry name" value="N-terminal domain of ligase-like"/>
    <property type="match status" value="1"/>
</dbReference>
<keyword evidence="4" id="KW-1185">Reference proteome</keyword>
<sequence length="169" mass="18239">MKHHCGDWGRTIIIQTPSSRTRSGISLPELKDHATIVSTALSLKYGVKPQQNIAIIGHNSIQYAIAFFAAVPLGAGVTALAPDNSSSDFSYSLSSAASQLVFVDKLAMPVVRKGCGTRSMNPRNIMVNDDTAIGYTSLATLVNEVIISYHNVITQLIITSLLLFVPFIY</sequence>
<dbReference type="AlphaFoldDB" id="A0A6A6DA22"/>
<keyword evidence="1" id="KW-0812">Transmembrane</keyword>